<proteinExistence type="predicted"/>
<name>A0A848L218_9ACTN</name>
<protein>
    <submittedName>
        <fullName evidence="2">Uncharacterized protein</fullName>
    </submittedName>
</protein>
<dbReference type="AlphaFoldDB" id="A0A848L218"/>
<evidence type="ECO:0000256" key="1">
    <source>
        <dbReference type="SAM" id="Phobius"/>
    </source>
</evidence>
<feature type="transmembrane region" description="Helical" evidence="1">
    <location>
        <begin position="56"/>
        <end position="74"/>
    </location>
</feature>
<keyword evidence="3" id="KW-1185">Reference proteome</keyword>
<keyword evidence="1" id="KW-0812">Transmembrane</keyword>
<dbReference type="EMBL" id="JABBNB010000044">
    <property type="protein sequence ID" value="NMO04904.1"/>
    <property type="molecule type" value="Genomic_DNA"/>
</dbReference>
<keyword evidence="1" id="KW-0472">Membrane</keyword>
<evidence type="ECO:0000313" key="2">
    <source>
        <dbReference type="EMBL" id="NMO04904.1"/>
    </source>
</evidence>
<reference evidence="2 3" key="1">
    <citation type="submission" date="2020-04" db="EMBL/GenBank/DDBJ databases">
        <title>Gordonia sp. nov. TBRC 11910.</title>
        <authorList>
            <person name="Suriyachadkun C."/>
        </authorList>
    </citation>
    <scope>NUCLEOTIDE SEQUENCE [LARGE SCALE GENOMIC DNA]</scope>
    <source>
        <strain evidence="2 3">TBRC 11910</strain>
    </source>
</reference>
<feature type="transmembrane region" description="Helical" evidence="1">
    <location>
        <begin position="94"/>
        <end position="115"/>
    </location>
</feature>
<organism evidence="2 3">
    <name type="scientific">Gordonia asplenii</name>
    <dbReference type="NCBI Taxonomy" id="2725283"/>
    <lineage>
        <taxon>Bacteria</taxon>
        <taxon>Bacillati</taxon>
        <taxon>Actinomycetota</taxon>
        <taxon>Actinomycetes</taxon>
        <taxon>Mycobacteriales</taxon>
        <taxon>Gordoniaceae</taxon>
        <taxon>Gordonia</taxon>
    </lineage>
</organism>
<keyword evidence="1" id="KW-1133">Transmembrane helix</keyword>
<gene>
    <name evidence="2" type="ORF">HH308_27130</name>
</gene>
<evidence type="ECO:0000313" key="3">
    <source>
        <dbReference type="Proteomes" id="UP000550729"/>
    </source>
</evidence>
<sequence>MIQDSNDAADQFVDSVVMRDVTGNAPDFSAADIDFIRQHPEVLDKLADPLEIKRRYLYVLFVVAVAMAATSKIAEYTDVLEGSRVAHDLLTNVLFSVSIELFGAATVAILLELVFEKRIQRNQALVRSFVEQEDRRGRTTG</sequence>
<dbReference type="Proteomes" id="UP000550729">
    <property type="component" value="Unassembled WGS sequence"/>
</dbReference>
<accession>A0A848L218</accession>
<comment type="caution">
    <text evidence="2">The sequence shown here is derived from an EMBL/GenBank/DDBJ whole genome shotgun (WGS) entry which is preliminary data.</text>
</comment>
<dbReference type="RefSeq" id="WP_170197410.1">
    <property type="nucleotide sequence ID" value="NZ_JABBNB010000044.1"/>
</dbReference>